<accession>A0A059AV26</accession>
<name>A0A059AV26_EUCGR</name>
<dbReference type="AlphaFoldDB" id="A0A059AV26"/>
<dbReference type="EMBL" id="KK198760">
    <property type="protein sequence ID" value="KCW57280.1"/>
    <property type="molecule type" value="Genomic_DNA"/>
</dbReference>
<organism evidence="1">
    <name type="scientific">Eucalyptus grandis</name>
    <name type="common">Flooded gum</name>
    <dbReference type="NCBI Taxonomy" id="71139"/>
    <lineage>
        <taxon>Eukaryota</taxon>
        <taxon>Viridiplantae</taxon>
        <taxon>Streptophyta</taxon>
        <taxon>Embryophyta</taxon>
        <taxon>Tracheophyta</taxon>
        <taxon>Spermatophyta</taxon>
        <taxon>Magnoliopsida</taxon>
        <taxon>eudicotyledons</taxon>
        <taxon>Gunneridae</taxon>
        <taxon>Pentapetalae</taxon>
        <taxon>rosids</taxon>
        <taxon>malvids</taxon>
        <taxon>Myrtales</taxon>
        <taxon>Myrtaceae</taxon>
        <taxon>Myrtoideae</taxon>
        <taxon>Eucalypteae</taxon>
        <taxon>Eucalyptus</taxon>
    </lineage>
</organism>
<dbReference type="InterPro" id="IPR025886">
    <property type="entry name" value="PP2-like"/>
</dbReference>
<gene>
    <name evidence="1" type="ORF">EUGRSUZ_H00080</name>
</gene>
<dbReference type="SUPFAM" id="SSF81383">
    <property type="entry name" value="F-box domain"/>
    <property type="match status" value="1"/>
</dbReference>
<dbReference type="Gramene" id="KCW57280">
    <property type="protein sequence ID" value="KCW57280"/>
    <property type="gene ID" value="EUGRSUZ_H00080"/>
</dbReference>
<dbReference type="InterPro" id="IPR036047">
    <property type="entry name" value="F-box-like_dom_sf"/>
</dbReference>
<dbReference type="OMA" id="HELTSMW"/>
<dbReference type="CDD" id="cd22162">
    <property type="entry name" value="F-box_AtSKIP3-like"/>
    <property type="match status" value="1"/>
</dbReference>
<sequence length="463" mass="53655">MIFSLDKKSGKKCFMIGARGLGIIWGDDQRYWRWIAEPNSRFDQVAQLMYVWWFHIIGSIETKMLSTKTTYAAYLVFRFRNYKSGFHRPAESRVAVESHGHREWPTVILDPRGREPRSMRERGDGWLEIEMGEFYNENGDDGTLDCGLKETDNYTIKRGLVVEGIELRPKETQRNPRQETRERRGKGMWDFSLLGNDVISRIIFLTATTPRDACRVASVSTFFRSIADSDEVWRQFLPPDHRDGVVLPQISRKKSLYFHLCDRNMKSGKKCFMIGARELAIDQRYWTWIAEPNSRFGEVAQLLCVDWFHIVGRIETKMLSTETRYAAYLVFRFGEYRGGFDGPAESSVSVESHGHREWSTMILDPREGERRSMRERGDGWLEIKMGEFYNENGDDGTLECSLKEVVNKTRKIVKYKGTESSQSSVTINSADRERTRCSLKEVDDYTAKLGLVVGGIQLRPKET</sequence>
<evidence type="ECO:0000313" key="1">
    <source>
        <dbReference type="EMBL" id="KCW57280.1"/>
    </source>
</evidence>
<dbReference type="PANTHER" id="PTHR32278">
    <property type="entry name" value="F-BOX DOMAIN-CONTAINING PROTEIN"/>
    <property type="match status" value="1"/>
</dbReference>
<proteinExistence type="predicted"/>
<evidence type="ECO:0008006" key="2">
    <source>
        <dbReference type="Google" id="ProtNLM"/>
    </source>
</evidence>
<protein>
    <recommendedName>
        <fullName evidence="2">F-box domain-containing protein</fullName>
    </recommendedName>
</protein>
<dbReference type="Pfam" id="PF14299">
    <property type="entry name" value="PP2"/>
    <property type="match status" value="2"/>
</dbReference>
<reference evidence="1" key="1">
    <citation type="submission" date="2013-07" db="EMBL/GenBank/DDBJ databases">
        <title>The genome of Eucalyptus grandis.</title>
        <authorList>
            <person name="Schmutz J."/>
            <person name="Hayes R."/>
            <person name="Myburg A."/>
            <person name="Tuskan G."/>
            <person name="Grattapaglia D."/>
            <person name="Rokhsar D.S."/>
        </authorList>
    </citation>
    <scope>NUCLEOTIDE SEQUENCE</scope>
    <source>
        <tissue evidence="1">Leaf extractions</tissue>
    </source>
</reference>
<dbReference type="PANTHER" id="PTHR32278:SF135">
    <property type="entry name" value="F-BOX PROTEIN PP2-B12"/>
    <property type="match status" value="1"/>
</dbReference>
<dbReference type="InParanoid" id="A0A059AV26"/>